<feature type="modified residue" description="N6-(pyridoxal phosphate)lysine" evidence="3">
    <location>
        <position position="213"/>
    </location>
</feature>
<dbReference type="InterPro" id="IPR000277">
    <property type="entry name" value="Cys/Met-Metab_PyrdxlP-dep_enz"/>
</dbReference>
<dbReference type="AlphaFoldDB" id="A0A0C2HZH7"/>
<comment type="similarity">
    <text evidence="4">Belongs to the trans-sulfuration enzymes family.</text>
</comment>
<comment type="caution">
    <text evidence="5">The sequence shown here is derived from an EMBL/GenBank/DDBJ whole genome shotgun (WGS) entry which is preliminary data.</text>
</comment>
<reference evidence="5 6" key="1">
    <citation type="submission" date="2015-01" db="EMBL/GenBank/DDBJ databases">
        <title>Complete genome of Pseudomonas batumici UCM B-321 producer of the batumin antibiotic with strong antistaphilococcal and potential anticancer activity.</title>
        <authorList>
            <person name="Klochko V.V."/>
            <person name="Zelena L.B."/>
            <person name="Elena K.A."/>
            <person name="Reva O.N."/>
        </authorList>
    </citation>
    <scope>NUCLEOTIDE SEQUENCE [LARGE SCALE GENOMIC DNA]</scope>
    <source>
        <strain evidence="5 6">UCM B-321</strain>
    </source>
</reference>
<organism evidence="5 6">
    <name type="scientific">Pseudomonas batumici</name>
    <dbReference type="NCBI Taxonomy" id="226910"/>
    <lineage>
        <taxon>Bacteria</taxon>
        <taxon>Pseudomonadati</taxon>
        <taxon>Pseudomonadota</taxon>
        <taxon>Gammaproteobacteria</taxon>
        <taxon>Pseudomonadales</taxon>
        <taxon>Pseudomonadaceae</taxon>
        <taxon>Pseudomonas</taxon>
    </lineage>
</organism>
<dbReference type="SUPFAM" id="SSF53383">
    <property type="entry name" value="PLP-dependent transferases"/>
    <property type="match status" value="1"/>
</dbReference>
<evidence type="ECO:0000313" key="5">
    <source>
        <dbReference type="EMBL" id="KIH82491.1"/>
    </source>
</evidence>
<dbReference type="InterPro" id="IPR054542">
    <property type="entry name" value="Cys_met_metab_PP"/>
</dbReference>
<dbReference type="GO" id="GO:0005737">
    <property type="term" value="C:cytoplasm"/>
    <property type="evidence" value="ECO:0007669"/>
    <property type="project" value="TreeGrafter"/>
</dbReference>
<name>A0A0C2HZH7_9PSED</name>
<proteinExistence type="inferred from homology"/>
<evidence type="ECO:0000256" key="4">
    <source>
        <dbReference type="RuleBase" id="RU362118"/>
    </source>
</evidence>
<dbReference type="InterPro" id="IPR015424">
    <property type="entry name" value="PyrdxlP-dep_Trfase"/>
</dbReference>
<keyword evidence="5" id="KW-0456">Lyase</keyword>
<dbReference type="PIRSF" id="PIRSF001434">
    <property type="entry name" value="CGS"/>
    <property type="match status" value="1"/>
</dbReference>
<protein>
    <submittedName>
        <fullName evidence="5">Methionine gamma-lyase</fullName>
    </submittedName>
</protein>
<dbReference type="RefSeq" id="WP_040069681.1">
    <property type="nucleotide sequence ID" value="NZ_JXDG01000049.1"/>
</dbReference>
<evidence type="ECO:0000256" key="1">
    <source>
        <dbReference type="ARBA" id="ARBA00001933"/>
    </source>
</evidence>
<dbReference type="PANTHER" id="PTHR11808:SF80">
    <property type="entry name" value="CYSTATHIONINE GAMMA-LYASE"/>
    <property type="match status" value="1"/>
</dbReference>
<accession>A0A0C2HZH7</accession>
<dbReference type="Proteomes" id="UP000031535">
    <property type="component" value="Unassembled WGS sequence"/>
</dbReference>
<dbReference type="OrthoDB" id="9805807at2"/>
<dbReference type="GO" id="GO:0016846">
    <property type="term" value="F:carbon-sulfur lyase activity"/>
    <property type="evidence" value="ECO:0007669"/>
    <property type="project" value="TreeGrafter"/>
</dbReference>
<evidence type="ECO:0000256" key="2">
    <source>
        <dbReference type="ARBA" id="ARBA00022898"/>
    </source>
</evidence>
<dbReference type="InterPro" id="IPR015422">
    <property type="entry name" value="PyrdxlP-dep_Trfase_small"/>
</dbReference>
<dbReference type="EMBL" id="JXDG01000049">
    <property type="protein sequence ID" value="KIH82491.1"/>
    <property type="molecule type" value="Genomic_DNA"/>
</dbReference>
<gene>
    <name evidence="5" type="ORF">UCMB321_3729</name>
</gene>
<dbReference type="PATRIC" id="fig|226910.6.peg.3721"/>
<dbReference type="GO" id="GO:0030170">
    <property type="term" value="F:pyridoxal phosphate binding"/>
    <property type="evidence" value="ECO:0007669"/>
    <property type="project" value="InterPro"/>
</dbReference>
<dbReference type="PROSITE" id="PS00868">
    <property type="entry name" value="CYS_MET_METAB_PP"/>
    <property type="match status" value="1"/>
</dbReference>
<evidence type="ECO:0000313" key="6">
    <source>
        <dbReference type="Proteomes" id="UP000031535"/>
    </source>
</evidence>
<sequence>MRPDKKNLATLSVATLAVHGGNIIDATTGAVRTPLVMANSYLLPDDPSTMDWSSPDGLVYTRNQGHNQVCLEKKLAALEGGEAAVAFATGVAALHSIFFTFLKSGGHILVSDVTYEAVWRLFAELLPERYGIEASFVDMGDLEAVRQAIRPNTKLIHTETIANPTTKVADVAAIVEIAHAHGALASIDATFTPPPFFQAIKHGADLVVHSLTKYINGHGDSMGGVVIGSTELITKIKHEALVDLGAIISPFNAWMIMRGSVTLPLRLKQHLSSAEKLAAFLASDERIAYVYYPGLPSHPQYELARRQFAGRGYGAMMAFAVKGDPDTQNRFVSNLRIITSAVSLGHDESLIVHVGAEGRGGFDKYPEEFRTYGHLRFSVGLEDPEDLIKDISIALDETFN</sequence>
<dbReference type="InterPro" id="IPR015421">
    <property type="entry name" value="PyrdxlP-dep_Trfase_major"/>
</dbReference>
<evidence type="ECO:0000256" key="3">
    <source>
        <dbReference type="PIRSR" id="PIRSR001434-2"/>
    </source>
</evidence>
<dbReference type="Gene3D" id="3.40.640.10">
    <property type="entry name" value="Type I PLP-dependent aspartate aminotransferase-like (Major domain)"/>
    <property type="match status" value="1"/>
</dbReference>
<dbReference type="FunFam" id="3.40.640.10:FF:000046">
    <property type="entry name" value="Cystathionine gamma-lyase"/>
    <property type="match status" value="1"/>
</dbReference>
<keyword evidence="6" id="KW-1185">Reference proteome</keyword>
<dbReference type="GO" id="GO:0019346">
    <property type="term" value="P:transsulfuration"/>
    <property type="evidence" value="ECO:0007669"/>
    <property type="project" value="InterPro"/>
</dbReference>
<dbReference type="PANTHER" id="PTHR11808">
    <property type="entry name" value="TRANS-SULFURATION ENZYME FAMILY MEMBER"/>
    <property type="match status" value="1"/>
</dbReference>
<dbReference type="Pfam" id="PF01053">
    <property type="entry name" value="Cys_Met_Meta_PP"/>
    <property type="match status" value="1"/>
</dbReference>
<dbReference type="STRING" id="226910.UCMB321_3729"/>
<comment type="cofactor">
    <cofactor evidence="1 4">
        <name>pyridoxal 5'-phosphate</name>
        <dbReference type="ChEBI" id="CHEBI:597326"/>
    </cofactor>
</comment>
<dbReference type="Gene3D" id="3.90.1150.10">
    <property type="entry name" value="Aspartate Aminotransferase, domain 1"/>
    <property type="match status" value="1"/>
</dbReference>
<keyword evidence="2 3" id="KW-0663">Pyridoxal phosphate</keyword>
<dbReference type="CDD" id="cd00614">
    <property type="entry name" value="CGS_like"/>
    <property type="match status" value="1"/>
</dbReference>